<evidence type="ECO:0000313" key="1">
    <source>
        <dbReference type="EMBL" id="SFL73109.1"/>
    </source>
</evidence>
<dbReference type="RefSeq" id="WP_091482979.1">
    <property type="nucleotide sequence ID" value="NZ_FOTR01000003.1"/>
</dbReference>
<dbReference type="EMBL" id="FOTR01000003">
    <property type="protein sequence ID" value="SFL73109.1"/>
    <property type="molecule type" value="Genomic_DNA"/>
</dbReference>
<accession>A0A1I4K336</accession>
<reference evidence="2" key="1">
    <citation type="submission" date="2016-10" db="EMBL/GenBank/DDBJ databases">
        <authorList>
            <person name="Varghese N."/>
            <person name="Submissions S."/>
        </authorList>
    </citation>
    <scope>NUCLEOTIDE SEQUENCE [LARGE SCALE GENOMIC DNA]</scope>
    <source>
        <strain evidence="2">CGMCC 1.4250</strain>
    </source>
</reference>
<sequence length="136" mass="16260">MNRDFIVVQSFSHLIDCFCPGSIHTEVLRVEQADIIRVTNERKYIVHNGWYCKAIVDDHYYFYIALEDLEHYYTKGQILAMEDIELNLNYLNFQIDQALDNKDESNFKLFSKQLMEVNQLKVKLEKHLDADKLFYI</sequence>
<dbReference type="AlphaFoldDB" id="A0A1I4K336"/>
<name>A0A1I4K336_9BACI</name>
<dbReference type="Proteomes" id="UP000198565">
    <property type="component" value="Unassembled WGS sequence"/>
</dbReference>
<evidence type="ECO:0000313" key="2">
    <source>
        <dbReference type="Proteomes" id="UP000198565"/>
    </source>
</evidence>
<dbReference type="OrthoDB" id="2867457at2"/>
<gene>
    <name evidence="1" type="ORF">SAMN04487943_103323</name>
</gene>
<dbReference type="InterPro" id="IPR027393">
    <property type="entry name" value="Virus_scaffolding_prot_C"/>
</dbReference>
<organism evidence="1 2">
    <name type="scientific">Gracilibacillus orientalis</name>
    <dbReference type="NCBI Taxonomy" id="334253"/>
    <lineage>
        <taxon>Bacteria</taxon>
        <taxon>Bacillati</taxon>
        <taxon>Bacillota</taxon>
        <taxon>Bacilli</taxon>
        <taxon>Bacillales</taxon>
        <taxon>Bacillaceae</taxon>
        <taxon>Gracilibacillus</taxon>
    </lineage>
</organism>
<protein>
    <submittedName>
        <fullName evidence="1">IDEAL domain-containing protein</fullName>
    </submittedName>
</protein>
<proteinExistence type="predicted"/>
<keyword evidence="2" id="KW-1185">Reference proteome</keyword>
<dbReference type="Gene3D" id="4.10.810.10">
    <property type="entry name" value="Virus Scaffolding Protein, Chain A"/>
    <property type="match status" value="1"/>
</dbReference>